<accession>A0ABU1IVC3</accession>
<evidence type="ECO:0000313" key="2">
    <source>
        <dbReference type="EMBL" id="MDR6243195.1"/>
    </source>
</evidence>
<evidence type="ECO:0000256" key="1">
    <source>
        <dbReference type="SAM" id="Phobius"/>
    </source>
</evidence>
<name>A0ABU1IVC3_9BACL</name>
<dbReference type="EMBL" id="JAVDQH010000003">
    <property type="protein sequence ID" value="MDR6243195.1"/>
    <property type="molecule type" value="Genomic_DNA"/>
</dbReference>
<proteinExistence type="predicted"/>
<evidence type="ECO:0008006" key="4">
    <source>
        <dbReference type="Google" id="ProtNLM"/>
    </source>
</evidence>
<keyword evidence="1" id="KW-0812">Transmembrane</keyword>
<protein>
    <recommendedName>
        <fullName evidence="4">DUF4179 domain-containing protein</fullName>
    </recommendedName>
</protein>
<keyword evidence="1" id="KW-1133">Transmembrane helix</keyword>
<sequence length="287" mass="32271">MIGKKHYDDIQIPQQLAEVMEQAQQRAAQAHQQRKRRIRYASVIAACIALLFVSANIPSVARAMYPIPVLGSIVKVLQWGEGGAITDGAHVQTQVTDEELRIQFSNEGKELSRVPAYTVEQKEAPHRLIFTIQGARYLDFGTIRQDLQQLPLVKEVYPVMILDDSAIRFVVELQNGVEHTITEYQQPASLQLMLRASDKQVQPHEVFALRTAAMPMSEEMAMLEEMYPQEDVSFIKISPDAFVAVIGNYTTAAEAEQKLEQLTAEATDEPTFYVDHWMSDAKPAAVK</sequence>
<dbReference type="Proteomes" id="UP001185028">
    <property type="component" value="Unassembled WGS sequence"/>
</dbReference>
<reference evidence="2 3" key="1">
    <citation type="submission" date="2023-07" db="EMBL/GenBank/DDBJ databases">
        <title>Genomic Encyclopedia of Type Strains, Phase IV (KMG-IV): sequencing the most valuable type-strain genomes for metagenomic binning, comparative biology and taxonomic classification.</title>
        <authorList>
            <person name="Goeker M."/>
        </authorList>
    </citation>
    <scope>NUCLEOTIDE SEQUENCE [LARGE SCALE GENOMIC DNA]</scope>
    <source>
        <strain evidence="2 3">DSM 22170</strain>
    </source>
</reference>
<keyword evidence="3" id="KW-1185">Reference proteome</keyword>
<keyword evidence="1" id="KW-0472">Membrane</keyword>
<organism evidence="2 3">
    <name type="scientific">Paenibacillus hunanensis</name>
    <dbReference type="NCBI Taxonomy" id="539262"/>
    <lineage>
        <taxon>Bacteria</taxon>
        <taxon>Bacillati</taxon>
        <taxon>Bacillota</taxon>
        <taxon>Bacilli</taxon>
        <taxon>Bacillales</taxon>
        <taxon>Paenibacillaceae</taxon>
        <taxon>Paenibacillus</taxon>
    </lineage>
</organism>
<gene>
    <name evidence="2" type="ORF">JOC58_001080</name>
</gene>
<feature type="transmembrane region" description="Helical" evidence="1">
    <location>
        <begin position="38"/>
        <end position="57"/>
    </location>
</feature>
<comment type="caution">
    <text evidence="2">The sequence shown here is derived from an EMBL/GenBank/DDBJ whole genome shotgun (WGS) entry which is preliminary data.</text>
</comment>
<dbReference type="RefSeq" id="WP_188775308.1">
    <property type="nucleotide sequence ID" value="NZ_BMMB01000004.1"/>
</dbReference>
<evidence type="ECO:0000313" key="3">
    <source>
        <dbReference type="Proteomes" id="UP001185028"/>
    </source>
</evidence>